<organism evidence="1 2">
    <name type="scientific">Nocardia africana</name>
    <dbReference type="NCBI Taxonomy" id="134964"/>
    <lineage>
        <taxon>Bacteria</taxon>
        <taxon>Bacillati</taxon>
        <taxon>Actinomycetota</taxon>
        <taxon>Actinomycetes</taxon>
        <taxon>Mycobacteriales</taxon>
        <taxon>Nocardiaceae</taxon>
        <taxon>Nocardia</taxon>
    </lineage>
</organism>
<evidence type="ECO:0000313" key="2">
    <source>
        <dbReference type="Proteomes" id="UP000255082"/>
    </source>
</evidence>
<evidence type="ECO:0000313" key="1">
    <source>
        <dbReference type="EMBL" id="SUA47344.1"/>
    </source>
</evidence>
<gene>
    <name evidence="1" type="ORF">NCTC13184_05885</name>
</gene>
<protein>
    <submittedName>
        <fullName evidence="1">Uncharacterized protein</fullName>
    </submittedName>
</protein>
<dbReference type="Proteomes" id="UP000255082">
    <property type="component" value="Unassembled WGS sequence"/>
</dbReference>
<dbReference type="RefSeq" id="WP_167355086.1">
    <property type="nucleotide sequence ID" value="NZ_JAJFOE010000003.1"/>
</dbReference>
<dbReference type="AlphaFoldDB" id="A0A378X3M4"/>
<sequence length="56" mass="6424">MYGVMNHDRVPVMTVNFAHAIMQVHIDCAFCICPVKQQAKLRLIEANRFVPDSHRA</sequence>
<accession>A0A378X3M4</accession>
<reference evidence="1 2" key="1">
    <citation type="submission" date="2018-06" db="EMBL/GenBank/DDBJ databases">
        <authorList>
            <consortium name="Pathogen Informatics"/>
            <person name="Doyle S."/>
        </authorList>
    </citation>
    <scope>NUCLEOTIDE SEQUENCE [LARGE SCALE GENOMIC DNA]</scope>
    <source>
        <strain evidence="1 2">NCTC13184</strain>
    </source>
</reference>
<dbReference type="EMBL" id="UGRU01000001">
    <property type="protein sequence ID" value="SUA47344.1"/>
    <property type="molecule type" value="Genomic_DNA"/>
</dbReference>
<name>A0A378X3M4_9NOCA</name>
<proteinExistence type="predicted"/>